<dbReference type="KEGG" id="nva:G3M78_15085"/>
<evidence type="ECO:0000313" key="2">
    <source>
        <dbReference type="EMBL" id="QPJ66654.1"/>
    </source>
</evidence>
<feature type="region of interest" description="Disordered" evidence="1">
    <location>
        <begin position="1"/>
        <end position="64"/>
    </location>
</feature>
<evidence type="ECO:0000313" key="3">
    <source>
        <dbReference type="Proteomes" id="UP000594464"/>
    </source>
</evidence>
<dbReference type="Proteomes" id="UP000594464">
    <property type="component" value="Chromosome"/>
</dbReference>
<dbReference type="EMBL" id="CP048620">
    <property type="protein sequence ID" value="QPJ66654.1"/>
    <property type="molecule type" value="Genomic_DNA"/>
</dbReference>
<accession>A0A7T0C4W0</accession>
<protein>
    <submittedName>
        <fullName evidence="2">Uncharacterized protein</fullName>
    </submittedName>
</protein>
<feature type="compositionally biased region" description="Basic and acidic residues" evidence="1">
    <location>
        <begin position="7"/>
        <end position="28"/>
    </location>
</feature>
<feature type="compositionally biased region" description="Basic residues" evidence="1">
    <location>
        <begin position="29"/>
        <end position="41"/>
    </location>
</feature>
<evidence type="ECO:0000256" key="1">
    <source>
        <dbReference type="SAM" id="MobiDB-lite"/>
    </source>
</evidence>
<reference evidence="3" key="1">
    <citation type="submission" date="2020-02" db="EMBL/GenBank/DDBJ databases">
        <title>Genomic and physiological characterization of two novel Nitrospinaceae genera.</title>
        <authorList>
            <person name="Mueller A.J."/>
            <person name="Jung M.-Y."/>
            <person name="Strachan C.R."/>
            <person name="Herbold C.W."/>
            <person name="Kirkegaard R.H."/>
            <person name="Daims H."/>
        </authorList>
    </citation>
    <scope>NUCLEOTIDE SEQUENCE [LARGE SCALE GENOMIC DNA]</scope>
</reference>
<proteinExistence type="predicted"/>
<organism evidence="2 3">
    <name type="scientific">Candidatus Nitrohelix vancouverensis</name>
    <dbReference type="NCBI Taxonomy" id="2705534"/>
    <lineage>
        <taxon>Bacteria</taxon>
        <taxon>Pseudomonadati</taxon>
        <taxon>Nitrospinota/Tectimicrobiota group</taxon>
        <taxon>Nitrospinota</taxon>
        <taxon>Nitrospinia</taxon>
        <taxon>Nitrospinales</taxon>
        <taxon>Nitrospinaceae</taxon>
        <taxon>Candidatus Nitrohelix</taxon>
    </lineage>
</organism>
<dbReference type="AlphaFoldDB" id="A0A7T0C4W0"/>
<name>A0A7T0C4W0_9BACT</name>
<feature type="compositionally biased region" description="Basic residues" evidence="1">
    <location>
        <begin position="55"/>
        <end position="64"/>
    </location>
</feature>
<gene>
    <name evidence="2" type="ORF">G3M78_15085</name>
</gene>
<sequence>MATLEQLKTHIDKAKEQAKDKNGADYRDKHKKLKRLQRKSSKIIATANRLEESKKPKKERKAAS</sequence>